<comment type="similarity">
    <text evidence="1">Belongs to the 14-3-3 family.</text>
</comment>
<proteinExistence type="inferred from homology"/>
<dbReference type="SUPFAM" id="SSF48445">
    <property type="entry name" value="14-3-3 protein"/>
    <property type="match status" value="2"/>
</dbReference>
<dbReference type="SMART" id="SM00101">
    <property type="entry name" value="14_3_3"/>
    <property type="match status" value="1"/>
</dbReference>
<dbReference type="Pfam" id="PF00244">
    <property type="entry name" value="14-3-3"/>
    <property type="match status" value="2"/>
</dbReference>
<dbReference type="InterPro" id="IPR000308">
    <property type="entry name" value="14-3-3"/>
</dbReference>
<dbReference type="InterPro" id="IPR023410">
    <property type="entry name" value="14-3-3_domain"/>
</dbReference>
<dbReference type="Gene3D" id="1.20.190.20">
    <property type="entry name" value="14-3-3 domain"/>
    <property type="match status" value="2"/>
</dbReference>
<evidence type="ECO:0000313" key="3">
    <source>
        <dbReference type="EMBL" id="KAF9588926.1"/>
    </source>
</evidence>
<dbReference type="EMBL" id="JADFTS010000009">
    <property type="protein sequence ID" value="KAF9588926.1"/>
    <property type="molecule type" value="Genomic_DNA"/>
</dbReference>
<dbReference type="PRINTS" id="PR00305">
    <property type="entry name" value="1433ZETA"/>
</dbReference>
<evidence type="ECO:0000313" key="4">
    <source>
        <dbReference type="Proteomes" id="UP000631114"/>
    </source>
</evidence>
<evidence type="ECO:0000259" key="2">
    <source>
        <dbReference type="SMART" id="SM00101"/>
    </source>
</evidence>
<dbReference type="AlphaFoldDB" id="A0A835LIU4"/>
<protein>
    <recommendedName>
        <fullName evidence="2">14-3-3 domain-containing protein</fullName>
    </recommendedName>
</protein>
<organism evidence="3 4">
    <name type="scientific">Coptis chinensis</name>
    <dbReference type="NCBI Taxonomy" id="261450"/>
    <lineage>
        <taxon>Eukaryota</taxon>
        <taxon>Viridiplantae</taxon>
        <taxon>Streptophyta</taxon>
        <taxon>Embryophyta</taxon>
        <taxon>Tracheophyta</taxon>
        <taxon>Spermatophyta</taxon>
        <taxon>Magnoliopsida</taxon>
        <taxon>Ranunculales</taxon>
        <taxon>Ranunculaceae</taxon>
        <taxon>Coptidoideae</taxon>
        <taxon>Coptis</taxon>
    </lineage>
</organism>
<accession>A0A835LIU4</accession>
<feature type="non-terminal residue" evidence="3">
    <location>
        <position position="420"/>
    </location>
</feature>
<gene>
    <name evidence="3" type="ORF">IFM89_017605</name>
</gene>
<dbReference type="PANTHER" id="PTHR18860">
    <property type="entry name" value="14-3-3 PROTEIN"/>
    <property type="match status" value="1"/>
</dbReference>
<dbReference type="InterPro" id="IPR036815">
    <property type="entry name" value="14-3-3_dom_sf"/>
</dbReference>
<keyword evidence="4" id="KW-1185">Reference proteome</keyword>
<feature type="domain" description="14-3-3" evidence="2">
    <location>
        <begin position="43"/>
        <end position="226"/>
    </location>
</feature>
<sequence length="420" mass="48029">FPDWTVACAFSNFFVFGMCRFVFPDEFAATKLDIAKMAVESSRKQNVYMAKLAGRAGRHEEMLKFIKTAAQSVDVEELTLVELNLLLVAYETVTEARWASWNAVYSVELEEDNKGSEHVGMILMYRSKIESELDKIYSGILKVLWSLIPVDIATQVYYLIPSVFSLVEYKGQIASYKVSRTAQYQKLRKLKSYEEIKKLLQLLQSDDCVYLATLAILAKRDEDMVGFMEEVTKRRDCVNKGWGLTTNERYLLCLAYKNVISARMASWRSISFIERVKKGKVQASLLTETYKRKIGADLSRFCTRILHHLMSNYYISALSGKSKDIYGRVLDEHMGNPESNAETDLMKICDSILEVLETQFLTHLTSSGSSQYIELFFSQYFDLTRNNDYHRFLAECSTGAELEMASGISREVKIHGQVGL</sequence>
<name>A0A835LIU4_9MAGN</name>
<reference evidence="3 4" key="1">
    <citation type="submission" date="2020-10" db="EMBL/GenBank/DDBJ databases">
        <title>The Coptis chinensis genome and diversification of protoberbering-type alkaloids.</title>
        <authorList>
            <person name="Wang B."/>
            <person name="Shu S."/>
            <person name="Song C."/>
            <person name="Liu Y."/>
        </authorList>
    </citation>
    <scope>NUCLEOTIDE SEQUENCE [LARGE SCALE GENOMIC DNA]</scope>
    <source>
        <strain evidence="3">HL-2020</strain>
        <tissue evidence="3">Leaf</tissue>
    </source>
</reference>
<comment type="caution">
    <text evidence="3">The sequence shown here is derived from an EMBL/GenBank/DDBJ whole genome shotgun (WGS) entry which is preliminary data.</text>
</comment>
<dbReference type="Proteomes" id="UP000631114">
    <property type="component" value="Unassembled WGS sequence"/>
</dbReference>
<evidence type="ECO:0000256" key="1">
    <source>
        <dbReference type="ARBA" id="ARBA00006141"/>
    </source>
</evidence>